<accession>A0A849SZ06</accession>
<sequence length="474" mass="52806">MAVIKGGRLDFLAPHLLRSQFLRPGFVRLSLRLGAAQQMPHWAKLQFLQFGVSHDDLERTLGRITSLESWVDEWEYLGRAHEQGARDALALGRADEAARRFVAASAAYNFAQYVMFLDIRRKRELHDSCVRAYARGAAYFDPPAVPFQFTFRRQPVTGMMRLPHGRRPAPVVVVVNGTNAVKEELHWWSDALVERGLAVITFDGPGLGGTFHRLSMVAEPRPVGVAILDEIERHPELDPGSVGMLGLSLGGYIVIRMAAHDRRIRVVGAVSPPYSADVYWNVTLSSMRRELAALYDMEEGDMSRSIERITLAGALPRLRAPLLVAGGGHDLITPGSEAWRIFEDAHCERQLVYYPRAAHDCFNVLGDLRPRVVNWFADHLKVRPEHAPVAGALDEPWLAGEAVDPDFADALAGEAAPREWRPARDRSADAHWGWPWAPAEDRSPEVTIRQAPARLPAIDSYPPEAPDTPDMLSV</sequence>
<dbReference type="PANTHER" id="PTHR22946">
    <property type="entry name" value="DIENELACTONE HYDROLASE DOMAIN-CONTAINING PROTEIN-RELATED"/>
    <property type="match status" value="1"/>
</dbReference>
<dbReference type="Proteomes" id="UP000580839">
    <property type="component" value="Unassembled WGS sequence"/>
</dbReference>
<organism evidence="3 4">
    <name type="scientific">Eiseniibacteriota bacterium</name>
    <dbReference type="NCBI Taxonomy" id="2212470"/>
    <lineage>
        <taxon>Bacteria</taxon>
        <taxon>Candidatus Eiseniibacteriota</taxon>
    </lineage>
</organism>
<keyword evidence="1 3" id="KW-0378">Hydrolase</keyword>
<dbReference type="SUPFAM" id="SSF53474">
    <property type="entry name" value="alpha/beta-Hydrolases"/>
    <property type="match status" value="1"/>
</dbReference>
<dbReference type="InterPro" id="IPR010520">
    <property type="entry name" value="FrsA-like"/>
</dbReference>
<dbReference type="GO" id="GO:0016787">
    <property type="term" value="F:hydrolase activity"/>
    <property type="evidence" value="ECO:0007669"/>
    <property type="project" value="UniProtKB-KW"/>
</dbReference>
<reference evidence="3 4" key="1">
    <citation type="submission" date="2020-04" db="EMBL/GenBank/DDBJ databases">
        <title>Metagenomic profiling of ammonia- and methane-oxidizing microorganisms in a Dutch drinking water treatment plant.</title>
        <authorList>
            <person name="Poghosyan L."/>
            <person name="Leucker S."/>
        </authorList>
    </citation>
    <scope>NUCLEOTIDE SEQUENCE [LARGE SCALE GENOMIC DNA]</scope>
    <source>
        <strain evidence="3">S-RSF-IL-03</strain>
    </source>
</reference>
<evidence type="ECO:0000256" key="2">
    <source>
        <dbReference type="SAM" id="MobiDB-lite"/>
    </source>
</evidence>
<dbReference type="Gene3D" id="3.40.50.1820">
    <property type="entry name" value="alpha/beta hydrolase"/>
    <property type="match status" value="1"/>
</dbReference>
<feature type="region of interest" description="Disordered" evidence="2">
    <location>
        <begin position="431"/>
        <end position="474"/>
    </location>
</feature>
<dbReference type="Gene3D" id="1.20.1440.110">
    <property type="entry name" value="acylaminoacyl peptidase"/>
    <property type="match status" value="1"/>
</dbReference>
<dbReference type="EMBL" id="JABFRW010000109">
    <property type="protein sequence ID" value="NOT34319.1"/>
    <property type="molecule type" value="Genomic_DNA"/>
</dbReference>
<dbReference type="InterPro" id="IPR050261">
    <property type="entry name" value="FrsA_esterase"/>
</dbReference>
<evidence type="ECO:0000313" key="3">
    <source>
        <dbReference type="EMBL" id="NOT34319.1"/>
    </source>
</evidence>
<protein>
    <submittedName>
        <fullName evidence="3">Alpha/beta hydrolase</fullName>
    </submittedName>
</protein>
<comment type="caution">
    <text evidence="3">The sequence shown here is derived from an EMBL/GenBank/DDBJ whole genome shotgun (WGS) entry which is preliminary data.</text>
</comment>
<dbReference type="AlphaFoldDB" id="A0A849SZ06"/>
<gene>
    <name evidence="3" type="ORF">HOP12_09140</name>
</gene>
<dbReference type="Pfam" id="PF06500">
    <property type="entry name" value="FrsA-like"/>
    <property type="match status" value="1"/>
</dbReference>
<proteinExistence type="predicted"/>
<dbReference type="InterPro" id="IPR029058">
    <property type="entry name" value="AB_hydrolase_fold"/>
</dbReference>
<evidence type="ECO:0000313" key="4">
    <source>
        <dbReference type="Proteomes" id="UP000580839"/>
    </source>
</evidence>
<dbReference type="PANTHER" id="PTHR22946:SF12">
    <property type="entry name" value="CONIDIAL PIGMENT BIOSYNTHESIS PROTEIN AYG1 (AFU_ORTHOLOGUE AFUA_2G17550)"/>
    <property type="match status" value="1"/>
</dbReference>
<name>A0A849SZ06_UNCEI</name>
<evidence type="ECO:0000256" key="1">
    <source>
        <dbReference type="ARBA" id="ARBA00022801"/>
    </source>
</evidence>